<evidence type="ECO:0000313" key="2">
    <source>
        <dbReference type="Ensembl" id="ENSUMAP00000027860"/>
    </source>
</evidence>
<feature type="compositionally biased region" description="Basic and acidic residues" evidence="1">
    <location>
        <begin position="50"/>
        <end position="79"/>
    </location>
</feature>
<accession>A0A452V3A6</accession>
<proteinExistence type="predicted"/>
<protein>
    <submittedName>
        <fullName evidence="2">Uncharacterized protein</fullName>
    </submittedName>
</protein>
<sequence length="107" mass="12212">LLLTAKRMLEPPEEEPKGPRDSLSSGSYALGAEGEHTENLRGGRTQPGHRWKEDTPLGHLDPGERTRGVAEPERLREERRRVRNKFVLVPRRPRHSLSCPHHVCSRP</sequence>
<evidence type="ECO:0000256" key="1">
    <source>
        <dbReference type="SAM" id="MobiDB-lite"/>
    </source>
</evidence>
<reference evidence="2" key="1">
    <citation type="submission" date="2019-03" db="UniProtKB">
        <authorList>
            <consortium name="Ensembl"/>
        </authorList>
    </citation>
    <scope>IDENTIFICATION</scope>
</reference>
<dbReference type="Pfam" id="PF04538">
    <property type="entry name" value="BEX"/>
    <property type="match status" value="1"/>
</dbReference>
<dbReference type="InterPro" id="IPR021156">
    <property type="entry name" value="TF_A-like/BEX"/>
</dbReference>
<name>A0A452V3A6_URSMA</name>
<feature type="compositionally biased region" description="Basic and acidic residues" evidence="1">
    <location>
        <begin position="7"/>
        <end position="20"/>
    </location>
</feature>
<feature type="region of interest" description="Disordered" evidence="1">
    <location>
        <begin position="1"/>
        <end position="79"/>
    </location>
</feature>
<organism evidence="2">
    <name type="scientific">Ursus maritimus</name>
    <name type="common">Polar bear</name>
    <name type="synonym">Thalarctos maritimus</name>
    <dbReference type="NCBI Taxonomy" id="29073"/>
    <lineage>
        <taxon>Eukaryota</taxon>
        <taxon>Metazoa</taxon>
        <taxon>Chordata</taxon>
        <taxon>Craniata</taxon>
        <taxon>Vertebrata</taxon>
        <taxon>Euteleostomi</taxon>
        <taxon>Mammalia</taxon>
        <taxon>Eutheria</taxon>
        <taxon>Laurasiatheria</taxon>
        <taxon>Carnivora</taxon>
        <taxon>Caniformia</taxon>
        <taxon>Ursidae</taxon>
        <taxon>Ursus</taxon>
    </lineage>
</organism>
<dbReference type="Ensembl" id="ENSUMAT00000032962.1">
    <property type="protein sequence ID" value="ENSUMAP00000027860.1"/>
    <property type="gene ID" value="ENSUMAG00000020237.1"/>
</dbReference>
<dbReference type="AlphaFoldDB" id="A0A452V3A6"/>